<dbReference type="PROSITE" id="PS51459">
    <property type="entry name" value="FIDO"/>
    <property type="match status" value="1"/>
</dbReference>
<reference evidence="2" key="1">
    <citation type="submission" date="2020-05" db="EMBL/GenBank/DDBJ databases">
        <authorList>
            <person name="Chiriac C."/>
            <person name="Salcher M."/>
            <person name="Ghai R."/>
            <person name="Kavagutti S V."/>
        </authorList>
    </citation>
    <scope>NUCLEOTIDE SEQUENCE</scope>
</reference>
<feature type="domain" description="Fido" evidence="1">
    <location>
        <begin position="126"/>
        <end position="276"/>
    </location>
</feature>
<evidence type="ECO:0000259" key="1">
    <source>
        <dbReference type="PROSITE" id="PS51459"/>
    </source>
</evidence>
<evidence type="ECO:0000313" key="2">
    <source>
        <dbReference type="EMBL" id="CAB4876370.1"/>
    </source>
</evidence>
<dbReference type="PANTHER" id="PTHR13504:SF38">
    <property type="entry name" value="FIDO DOMAIN-CONTAINING PROTEIN"/>
    <property type="match status" value="1"/>
</dbReference>
<accession>A0A6J7E5K7</accession>
<dbReference type="PIRSF" id="PIRSF038925">
    <property type="entry name" value="AMP-prot_trans"/>
    <property type="match status" value="1"/>
</dbReference>
<dbReference type="SUPFAM" id="SSF140931">
    <property type="entry name" value="Fic-like"/>
    <property type="match status" value="1"/>
</dbReference>
<dbReference type="InterPro" id="IPR026287">
    <property type="entry name" value="SoFic-like"/>
</dbReference>
<dbReference type="Gene3D" id="1.10.3290.10">
    <property type="entry name" value="Fido-like domain"/>
    <property type="match status" value="1"/>
</dbReference>
<dbReference type="InterPro" id="IPR003812">
    <property type="entry name" value="Fido"/>
</dbReference>
<dbReference type="Pfam" id="PF13784">
    <property type="entry name" value="Fic_N"/>
    <property type="match status" value="1"/>
</dbReference>
<dbReference type="InterPro" id="IPR036390">
    <property type="entry name" value="WH_DNA-bd_sf"/>
</dbReference>
<organism evidence="2">
    <name type="scientific">freshwater metagenome</name>
    <dbReference type="NCBI Taxonomy" id="449393"/>
    <lineage>
        <taxon>unclassified sequences</taxon>
        <taxon>metagenomes</taxon>
        <taxon>ecological metagenomes</taxon>
    </lineage>
</organism>
<dbReference type="SUPFAM" id="SSF46785">
    <property type="entry name" value="Winged helix' DNA-binding domain"/>
    <property type="match status" value="1"/>
</dbReference>
<dbReference type="InterPro" id="IPR036388">
    <property type="entry name" value="WH-like_DNA-bd_sf"/>
</dbReference>
<dbReference type="InterPro" id="IPR036597">
    <property type="entry name" value="Fido-like_dom_sf"/>
</dbReference>
<name>A0A6J7E5K7_9ZZZZ</name>
<sequence length="388" mass="42784">MKSNQRAGHLVTQLAGYKAFEPAALPPDPPIAYDIELVSVLSVASAALGRLDGLANTLPDAGLFLAMYVRQEALLSSRIEGTECTLDDIIAHDLSPEAPASLDVGEVVNYVAALDHGISRLSDLPLSNRLLREVHGVLLRFGRGSDKTPGEFRRTQNWIGPLGCAIADASFVPPPVHVMRDALGDLEKFIHASDLPVLVVAGLAHAQFETIHPFLDGNGRSGRLLISLLLHDRGALSRPVLYLSTYLKQHQTEYFRHLTAIRSEGDWEGWLKFFLRGVADSAANASTTAERIRSLRERDRERLMAAGGQTRDMILLDKLYRQPIINGAWVERELGIAKSTVSKLLVRLEDAGIVRETTGFKRNRVFRYDEYIDVFENSNDNSSGPARA</sequence>
<protein>
    <submittedName>
        <fullName evidence="2">Unannotated protein</fullName>
    </submittedName>
</protein>
<dbReference type="EMBL" id="CAFBLP010000023">
    <property type="protein sequence ID" value="CAB4876370.1"/>
    <property type="molecule type" value="Genomic_DNA"/>
</dbReference>
<dbReference type="Gene3D" id="1.10.10.10">
    <property type="entry name" value="Winged helix-like DNA-binding domain superfamily/Winged helix DNA-binding domain"/>
    <property type="match status" value="1"/>
</dbReference>
<proteinExistence type="predicted"/>
<dbReference type="AlphaFoldDB" id="A0A6J7E5K7"/>
<dbReference type="InterPro" id="IPR040198">
    <property type="entry name" value="Fido_containing"/>
</dbReference>
<gene>
    <name evidence="2" type="ORF">UFOPK3376_01148</name>
</gene>
<dbReference type="PANTHER" id="PTHR13504">
    <property type="entry name" value="FIDO DOMAIN-CONTAINING PROTEIN DDB_G0283145"/>
    <property type="match status" value="1"/>
</dbReference>
<dbReference type="InterPro" id="IPR025758">
    <property type="entry name" value="Fic/DOC_N"/>
</dbReference>
<dbReference type="Pfam" id="PF02661">
    <property type="entry name" value="Fic"/>
    <property type="match status" value="1"/>
</dbReference>